<dbReference type="InterPro" id="IPR012429">
    <property type="entry name" value="HGSNAT_cat"/>
</dbReference>
<feature type="transmembrane region" description="Helical" evidence="2">
    <location>
        <begin position="131"/>
        <end position="149"/>
    </location>
</feature>
<proteinExistence type="predicted"/>
<feature type="compositionally biased region" description="Polar residues" evidence="1">
    <location>
        <begin position="16"/>
        <end position="28"/>
    </location>
</feature>
<feature type="transmembrane region" description="Helical" evidence="2">
    <location>
        <begin position="199"/>
        <end position="217"/>
    </location>
</feature>
<keyword evidence="5" id="KW-1185">Reference proteome</keyword>
<feature type="region of interest" description="Disordered" evidence="1">
    <location>
        <begin position="1"/>
        <end position="28"/>
    </location>
</feature>
<name>A0ABT1CR78_9HYPH</name>
<evidence type="ECO:0000256" key="1">
    <source>
        <dbReference type="SAM" id="MobiDB-lite"/>
    </source>
</evidence>
<evidence type="ECO:0000256" key="2">
    <source>
        <dbReference type="SAM" id="Phobius"/>
    </source>
</evidence>
<keyword evidence="2" id="KW-0472">Membrane</keyword>
<evidence type="ECO:0000259" key="3">
    <source>
        <dbReference type="Pfam" id="PF07786"/>
    </source>
</evidence>
<keyword evidence="2" id="KW-1133">Transmembrane helix</keyword>
<dbReference type="Proteomes" id="UP001320715">
    <property type="component" value="Unassembled WGS sequence"/>
</dbReference>
<dbReference type="EMBL" id="JAAAML010000001">
    <property type="protein sequence ID" value="MCO6408428.1"/>
    <property type="molecule type" value="Genomic_DNA"/>
</dbReference>
<accession>A0ABT1CR78</accession>
<gene>
    <name evidence="4" type="ORF">GTW23_09610</name>
</gene>
<feature type="transmembrane region" description="Helical" evidence="2">
    <location>
        <begin position="74"/>
        <end position="96"/>
    </location>
</feature>
<comment type="caution">
    <text evidence="4">The sequence shown here is derived from an EMBL/GenBank/DDBJ whole genome shotgun (WGS) entry which is preliminary data.</text>
</comment>
<organism evidence="4 5">
    <name type="scientific">Hoeflea alexandrii</name>
    <dbReference type="NCBI Taxonomy" id="288436"/>
    <lineage>
        <taxon>Bacteria</taxon>
        <taxon>Pseudomonadati</taxon>
        <taxon>Pseudomonadota</taxon>
        <taxon>Alphaproteobacteria</taxon>
        <taxon>Hyphomicrobiales</taxon>
        <taxon>Rhizobiaceae</taxon>
        <taxon>Hoeflea</taxon>
    </lineage>
</organism>
<keyword evidence="2" id="KW-0812">Transmembrane</keyword>
<protein>
    <submittedName>
        <fullName evidence="4">DUF1624 domain-containing protein</fullName>
    </submittedName>
</protein>
<feature type="transmembrane region" description="Helical" evidence="2">
    <location>
        <begin position="108"/>
        <end position="125"/>
    </location>
</feature>
<evidence type="ECO:0000313" key="4">
    <source>
        <dbReference type="EMBL" id="MCO6408428.1"/>
    </source>
</evidence>
<feature type="domain" description="Heparan-alpha-glucosaminide N-acetyltransferase catalytic" evidence="3">
    <location>
        <begin position="32"/>
        <end position="255"/>
    </location>
</feature>
<reference evidence="4 5" key="1">
    <citation type="submission" date="2020-01" db="EMBL/GenBank/DDBJ databases">
        <title>Genomes of bacteria type strains.</title>
        <authorList>
            <person name="Chen J."/>
            <person name="Zhu S."/>
            <person name="Yang J."/>
        </authorList>
    </citation>
    <scope>NUCLEOTIDE SEQUENCE [LARGE SCALE GENOMIC DNA]</scope>
    <source>
        <strain evidence="4 5">DSM 16655</strain>
    </source>
</reference>
<feature type="transmembrane region" description="Helical" evidence="2">
    <location>
        <begin position="154"/>
        <end position="171"/>
    </location>
</feature>
<evidence type="ECO:0000313" key="5">
    <source>
        <dbReference type="Proteomes" id="UP001320715"/>
    </source>
</evidence>
<dbReference type="Pfam" id="PF07786">
    <property type="entry name" value="HGSNAT_cat"/>
    <property type="match status" value="1"/>
</dbReference>
<sequence length="341" mass="36171">MEAGGLADASHGETGLSDTVGTAPQPQTPTRRIDVLDLARGLALFAMATYHFSWDLELFGYLDPGTSTHGPLKLYARAIAASFLFLAGVSLVLAHGKGVRPSAFAKRIGMVAGAAALISLATYFATPDSFIFFGILHAIAAASIVGLAFLRLPAPLTVLSGILCIAVPLVYRNEAFNPAWLSWIGLFTVPPRSNDFVPLLPWLGPFLIGMGVTRAALSRGLTERLAAIEPGDSPVARATRFCGRHSLAFYLLHQPVLLSLVWAASQVAPPTPVDPLPAFVAECETGCSANNSAAFCQRFCGCVTDELLSRGLFQPYVSGQITQETDARIPAIAEQCTAQSR</sequence>